<dbReference type="Pfam" id="PF09548">
    <property type="entry name" value="Spore_III_AB"/>
    <property type="match status" value="1"/>
</dbReference>
<dbReference type="RefSeq" id="WP_149544073.1">
    <property type="nucleotide sequence ID" value="NZ_VTPS01000001.1"/>
</dbReference>
<proteinExistence type="predicted"/>
<gene>
    <name evidence="1" type="ORF">FWJ32_00790</name>
</gene>
<dbReference type="AlphaFoldDB" id="A0A5D8QFY2"/>
<dbReference type="InterPro" id="IPR014198">
    <property type="entry name" value="Spore_III_AB"/>
</dbReference>
<dbReference type="EMBL" id="VTPS01000001">
    <property type="protein sequence ID" value="TZE83455.1"/>
    <property type="molecule type" value="Genomic_DNA"/>
</dbReference>
<dbReference type="PIRSF" id="PIRSF021435">
    <property type="entry name" value="SpoIIIAB"/>
    <property type="match status" value="1"/>
</dbReference>
<evidence type="ECO:0000313" key="2">
    <source>
        <dbReference type="Proteomes" id="UP000322976"/>
    </source>
</evidence>
<evidence type="ECO:0008006" key="3">
    <source>
        <dbReference type="Google" id="ProtNLM"/>
    </source>
</evidence>
<evidence type="ECO:0000313" key="1">
    <source>
        <dbReference type="EMBL" id="TZE83455.1"/>
    </source>
</evidence>
<dbReference type="Proteomes" id="UP000322976">
    <property type="component" value="Unassembled WGS sequence"/>
</dbReference>
<accession>A0A5D8QFY2</accession>
<name>A0A5D8QFY2_9THEO</name>
<sequence length="173" mass="19094">MIFKITGAILIVASCSMGGALYSNIYINRLENLKAFSICLEMLRSEIAYTHMTLSEASSIIGQKTDGPVADIFTEFSCILNLKKGYTAHIAWEEALNKNLEWLDFNDEEIELVKTLGDVIGTSDTVNQEKSLTLLSKQLDMLVEKAAAEKDKNVKMYRNLGLLGGLGLAILLI</sequence>
<reference evidence="1 2" key="1">
    <citation type="submission" date="2019-08" db="EMBL/GenBank/DDBJ databases">
        <title>Calorimonas adulescens gen. nov., sp. nov., an anaerobic thermophilic bacterium from Sakhalin hot spring.</title>
        <authorList>
            <person name="Khomyakova M.A."/>
            <person name="Merkel A.Y."/>
            <person name="Novikov A."/>
            <person name="Bonch-Osmolovskaya E.A."/>
            <person name="Slobodkin A.I."/>
        </authorList>
    </citation>
    <scope>NUCLEOTIDE SEQUENCE [LARGE SCALE GENOMIC DNA]</scope>
    <source>
        <strain evidence="1 2">A05MB</strain>
    </source>
</reference>
<protein>
    <recommendedName>
        <fullName evidence="3">Stage III sporulation protein AB</fullName>
    </recommendedName>
</protein>
<dbReference type="PROSITE" id="PS51257">
    <property type="entry name" value="PROKAR_LIPOPROTEIN"/>
    <property type="match status" value="1"/>
</dbReference>
<comment type="caution">
    <text evidence="1">The sequence shown here is derived from an EMBL/GenBank/DDBJ whole genome shotgun (WGS) entry which is preliminary data.</text>
</comment>
<keyword evidence="2" id="KW-1185">Reference proteome</keyword>
<organism evidence="1 2">
    <name type="scientific">Calorimonas adulescens</name>
    <dbReference type="NCBI Taxonomy" id="2606906"/>
    <lineage>
        <taxon>Bacteria</taxon>
        <taxon>Bacillati</taxon>
        <taxon>Bacillota</taxon>
        <taxon>Clostridia</taxon>
        <taxon>Thermoanaerobacterales</taxon>
        <taxon>Thermoanaerobacteraceae</taxon>
        <taxon>Calorimonas</taxon>
    </lineage>
</organism>